<dbReference type="AlphaFoldDB" id="A0A3M7Q801"/>
<comment type="caution">
    <text evidence="3">The sequence shown here is derived from an EMBL/GenBank/DDBJ whole genome shotgun (WGS) entry which is preliminary data.</text>
</comment>
<evidence type="ECO:0000256" key="2">
    <source>
        <dbReference type="SAM" id="Phobius"/>
    </source>
</evidence>
<accession>A0A3M7Q801</accession>
<keyword evidence="2" id="KW-0472">Membrane</keyword>
<keyword evidence="2" id="KW-1133">Transmembrane helix</keyword>
<gene>
    <name evidence="3" type="ORF">BpHYR1_035247</name>
</gene>
<evidence type="ECO:0000313" key="4">
    <source>
        <dbReference type="Proteomes" id="UP000276133"/>
    </source>
</evidence>
<protein>
    <submittedName>
        <fullName evidence="3">Uncharacterized protein</fullName>
    </submittedName>
</protein>
<name>A0A3M7Q801_BRAPC</name>
<sequence length="306" mass="35501">MDSDTSFTMNSHNHYNNQSDANKHHHKKEKIKTLKNKIERQMKDYVDREDYNEMLKLVKKLNLISDDKWEELESEVEKLDYSDVNEYKSTAGFLTDDEIALLAQDLGQKNRQSTPFNPEDNQQGTEMVNLKLNYGHKRSILRKLMIAQRKQFLFKKEQADLQKAKNEFDDTSISNFSQISGQVGGSGADDKVKSMNQPDMDANFKMLYEVWDTARCVDTEETYEQRVHFFHLSLQILKVCTYIVLGLVVLASAIIGKGAFLLMTNAVGHVETLFRSVLFKKINCSILFNCRLFAIVQKFRIVFRKL</sequence>
<keyword evidence="4" id="KW-1185">Reference proteome</keyword>
<evidence type="ECO:0000256" key="1">
    <source>
        <dbReference type="SAM" id="MobiDB-lite"/>
    </source>
</evidence>
<dbReference type="EMBL" id="REGN01007165">
    <property type="protein sequence ID" value="RNA07068.1"/>
    <property type="molecule type" value="Genomic_DNA"/>
</dbReference>
<organism evidence="3 4">
    <name type="scientific">Brachionus plicatilis</name>
    <name type="common">Marine rotifer</name>
    <name type="synonym">Brachionus muelleri</name>
    <dbReference type="NCBI Taxonomy" id="10195"/>
    <lineage>
        <taxon>Eukaryota</taxon>
        <taxon>Metazoa</taxon>
        <taxon>Spiralia</taxon>
        <taxon>Gnathifera</taxon>
        <taxon>Rotifera</taxon>
        <taxon>Eurotatoria</taxon>
        <taxon>Monogononta</taxon>
        <taxon>Pseudotrocha</taxon>
        <taxon>Ploima</taxon>
        <taxon>Brachionidae</taxon>
        <taxon>Brachionus</taxon>
    </lineage>
</organism>
<proteinExistence type="predicted"/>
<evidence type="ECO:0000313" key="3">
    <source>
        <dbReference type="EMBL" id="RNA07068.1"/>
    </source>
</evidence>
<feature type="transmembrane region" description="Helical" evidence="2">
    <location>
        <begin position="236"/>
        <end position="256"/>
    </location>
</feature>
<feature type="region of interest" description="Disordered" evidence="1">
    <location>
        <begin position="1"/>
        <end position="30"/>
    </location>
</feature>
<feature type="compositionally biased region" description="Polar residues" evidence="1">
    <location>
        <begin position="1"/>
        <end position="20"/>
    </location>
</feature>
<reference evidence="3 4" key="1">
    <citation type="journal article" date="2018" name="Sci. Rep.">
        <title>Genomic signatures of local adaptation to the degree of environmental predictability in rotifers.</title>
        <authorList>
            <person name="Franch-Gras L."/>
            <person name="Hahn C."/>
            <person name="Garcia-Roger E.M."/>
            <person name="Carmona M.J."/>
            <person name="Serra M."/>
            <person name="Gomez A."/>
        </authorList>
    </citation>
    <scope>NUCLEOTIDE SEQUENCE [LARGE SCALE GENOMIC DNA]</scope>
    <source>
        <strain evidence="3">HYR1</strain>
    </source>
</reference>
<keyword evidence="2" id="KW-0812">Transmembrane</keyword>
<dbReference type="Proteomes" id="UP000276133">
    <property type="component" value="Unassembled WGS sequence"/>
</dbReference>